<accession>A0A653AHI7</accession>
<dbReference type="SMART" id="SM00746">
    <property type="entry name" value="TRASH"/>
    <property type="match status" value="1"/>
</dbReference>
<dbReference type="Pfam" id="PF04945">
    <property type="entry name" value="YHS"/>
    <property type="match status" value="1"/>
</dbReference>
<evidence type="ECO:0000259" key="1">
    <source>
        <dbReference type="SMART" id="SM00746"/>
    </source>
</evidence>
<dbReference type="AlphaFoldDB" id="A0A653AHI7"/>
<sequence>MRILLLALLIYILYRFFRKMIQPPAEKTQTYDASGGHVDEMVQDPFCGTYVPVRQAVKRSIGGKDHFFCSEACADRFEKEEGRTEKSL</sequence>
<reference evidence="2" key="1">
    <citation type="submission" date="2018-07" db="EMBL/GenBank/DDBJ databases">
        <authorList>
            <consortium name="Genoscope - CEA"/>
            <person name="William W."/>
        </authorList>
    </citation>
    <scope>NUCLEOTIDE SEQUENCE</scope>
    <source>
        <strain evidence="2">IK1</strain>
    </source>
</reference>
<organism evidence="2">
    <name type="scientific">Uncultured Desulfatiglans sp</name>
    <dbReference type="NCBI Taxonomy" id="1748965"/>
    <lineage>
        <taxon>Bacteria</taxon>
        <taxon>Pseudomonadati</taxon>
        <taxon>Thermodesulfobacteriota</taxon>
        <taxon>Desulfobacteria</taxon>
        <taxon>Desulfatiglandales</taxon>
        <taxon>Desulfatiglandaceae</taxon>
        <taxon>Desulfatiglans</taxon>
        <taxon>environmental samples</taxon>
    </lineage>
</organism>
<dbReference type="InterPro" id="IPR011017">
    <property type="entry name" value="TRASH_dom"/>
</dbReference>
<name>A0A653AHI7_UNCDX</name>
<dbReference type="Gene3D" id="1.10.620.20">
    <property type="entry name" value="Ribonucleotide Reductase, subunit A"/>
    <property type="match status" value="1"/>
</dbReference>
<dbReference type="GO" id="GO:0016491">
    <property type="term" value="F:oxidoreductase activity"/>
    <property type="evidence" value="ECO:0007669"/>
    <property type="project" value="InterPro"/>
</dbReference>
<dbReference type="EMBL" id="UPXX01000032">
    <property type="protein sequence ID" value="VBB47542.1"/>
    <property type="molecule type" value="Genomic_DNA"/>
</dbReference>
<proteinExistence type="predicted"/>
<evidence type="ECO:0000313" key="2">
    <source>
        <dbReference type="EMBL" id="VBB47542.1"/>
    </source>
</evidence>
<gene>
    <name evidence="2" type="ORF">TRIP_B50359</name>
</gene>
<protein>
    <recommendedName>
        <fullName evidence="1">TRASH domain-containing protein</fullName>
    </recommendedName>
</protein>
<dbReference type="InterPro" id="IPR012348">
    <property type="entry name" value="RNR-like"/>
</dbReference>
<dbReference type="InterPro" id="IPR007029">
    <property type="entry name" value="YHS_dom"/>
</dbReference>
<feature type="domain" description="TRASH" evidence="1">
    <location>
        <begin position="44"/>
        <end position="81"/>
    </location>
</feature>